<dbReference type="EMBL" id="ASRX01000161">
    <property type="protein sequence ID" value="EYE99973.1"/>
    <property type="molecule type" value="Genomic_DNA"/>
</dbReference>
<dbReference type="SUPFAM" id="SSF69349">
    <property type="entry name" value="Phage fibre proteins"/>
    <property type="match status" value="1"/>
</dbReference>
<accession>A0A017SSM5</accession>
<keyword evidence="3" id="KW-1185">Reference proteome</keyword>
<evidence type="ECO:0000313" key="2">
    <source>
        <dbReference type="EMBL" id="EYE99973.1"/>
    </source>
</evidence>
<dbReference type="Proteomes" id="UP000019678">
    <property type="component" value="Unassembled WGS sequence"/>
</dbReference>
<gene>
    <name evidence="2" type="ORF">CAP_2052</name>
</gene>
<proteinExistence type="predicted"/>
<feature type="region of interest" description="Disordered" evidence="1">
    <location>
        <begin position="35"/>
        <end position="66"/>
    </location>
</feature>
<name>A0A017SSM5_9BACT</name>
<evidence type="ECO:0000313" key="3">
    <source>
        <dbReference type="Proteomes" id="UP000019678"/>
    </source>
</evidence>
<dbReference type="STRING" id="1192034.CAP_2052"/>
<evidence type="ECO:0000256" key="1">
    <source>
        <dbReference type="SAM" id="MobiDB-lite"/>
    </source>
</evidence>
<dbReference type="eggNOG" id="COG3501">
    <property type="taxonomic scope" value="Bacteria"/>
</dbReference>
<comment type="caution">
    <text evidence="2">The sequence shown here is derived from an EMBL/GenBank/DDBJ whole genome shotgun (WGS) entry which is preliminary data.</text>
</comment>
<organism evidence="2 3">
    <name type="scientific">Chondromyces apiculatus DSM 436</name>
    <dbReference type="NCBI Taxonomy" id="1192034"/>
    <lineage>
        <taxon>Bacteria</taxon>
        <taxon>Pseudomonadati</taxon>
        <taxon>Myxococcota</taxon>
        <taxon>Polyangia</taxon>
        <taxon>Polyangiales</taxon>
        <taxon>Polyangiaceae</taxon>
        <taxon>Chondromyces</taxon>
    </lineage>
</organism>
<sequence length="219" mass="21166">MARGAAQSAIHEGVGAARNALAGALGIDAAGGGGESGANAAGPAGDVAGVDATDREKGPGHSTAKIAGSHTEKVGSMKGLAAIKQIDTNVKGNKSIDVGAATIQLAIGNYAESAKGSKKESALGLVVLSKGGESEEVGGSKTTMVGGAIVDKLKGSHSIAAGGPATFIGAFHKMEAGGSITFKCGGSEVVIDGGGISITSPIVAILAPKIQLPKKVSEV</sequence>
<dbReference type="AlphaFoldDB" id="A0A017SSM5"/>
<feature type="compositionally biased region" description="Low complexity" evidence="1">
    <location>
        <begin position="37"/>
        <end position="51"/>
    </location>
</feature>
<protein>
    <submittedName>
        <fullName evidence="2">VgrG protein</fullName>
    </submittedName>
</protein>
<reference evidence="2 3" key="1">
    <citation type="submission" date="2013-05" db="EMBL/GenBank/DDBJ databases">
        <title>Genome assembly of Chondromyces apiculatus DSM 436.</title>
        <authorList>
            <person name="Sharma G."/>
            <person name="Khatri I."/>
            <person name="Kaur C."/>
            <person name="Mayilraj S."/>
            <person name="Subramanian S."/>
        </authorList>
    </citation>
    <scope>NUCLEOTIDE SEQUENCE [LARGE SCALE GENOMIC DNA]</scope>
    <source>
        <strain evidence="2 3">DSM 436</strain>
    </source>
</reference>